<comment type="caution">
    <text evidence="1">The sequence shown here is derived from an EMBL/GenBank/DDBJ whole genome shotgun (WGS) entry which is preliminary data.</text>
</comment>
<keyword evidence="2" id="KW-1185">Reference proteome</keyword>
<dbReference type="EMBL" id="JAADJZ010000010">
    <property type="protein sequence ID" value="KAF2871967.1"/>
    <property type="molecule type" value="Genomic_DNA"/>
</dbReference>
<protein>
    <submittedName>
        <fullName evidence="1">Uncharacterized protein</fullName>
    </submittedName>
</protein>
<dbReference type="Proteomes" id="UP000481861">
    <property type="component" value="Unassembled WGS sequence"/>
</dbReference>
<evidence type="ECO:0000313" key="1">
    <source>
        <dbReference type="EMBL" id="KAF2871967.1"/>
    </source>
</evidence>
<accession>A0A7C8IFU9</accession>
<evidence type="ECO:0000313" key="2">
    <source>
        <dbReference type="Proteomes" id="UP000481861"/>
    </source>
</evidence>
<gene>
    <name evidence="1" type="ORF">BDV95DRAFT_606537</name>
</gene>
<proteinExistence type="predicted"/>
<name>A0A7C8IFU9_9PLEO</name>
<dbReference type="AlphaFoldDB" id="A0A7C8IFU9"/>
<reference evidence="1 2" key="1">
    <citation type="submission" date="2020-01" db="EMBL/GenBank/DDBJ databases">
        <authorList>
            <consortium name="DOE Joint Genome Institute"/>
            <person name="Haridas S."/>
            <person name="Albert R."/>
            <person name="Binder M."/>
            <person name="Bloem J."/>
            <person name="Labutti K."/>
            <person name="Salamov A."/>
            <person name="Andreopoulos B."/>
            <person name="Baker S.E."/>
            <person name="Barry K."/>
            <person name="Bills G."/>
            <person name="Bluhm B.H."/>
            <person name="Cannon C."/>
            <person name="Castanera R."/>
            <person name="Culley D.E."/>
            <person name="Daum C."/>
            <person name="Ezra D."/>
            <person name="Gonzalez J.B."/>
            <person name="Henrissat B."/>
            <person name="Kuo A."/>
            <person name="Liang C."/>
            <person name="Lipzen A."/>
            <person name="Lutzoni F."/>
            <person name="Magnuson J."/>
            <person name="Mondo S."/>
            <person name="Nolan M."/>
            <person name="Ohm R."/>
            <person name="Pangilinan J."/>
            <person name="Park H.-J.H."/>
            <person name="Ramirez L."/>
            <person name="Alfaro M."/>
            <person name="Sun H."/>
            <person name="Tritt A."/>
            <person name="Yoshinaga Y."/>
            <person name="Zwiers L.-H.L."/>
            <person name="Turgeon B.G."/>
            <person name="Goodwin S.B."/>
            <person name="Spatafora J.W."/>
            <person name="Crous P.W."/>
            <person name="Grigoriev I.V."/>
        </authorList>
    </citation>
    <scope>NUCLEOTIDE SEQUENCE [LARGE SCALE GENOMIC DNA]</scope>
    <source>
        <strain evidence="1 2">CBS 611.86</strain>
    </source>
</reference>
<sequence length="120" mass="13656">MDSAASSSDSFELMKKLVHRGIRPITKALGLVERPQKQPDKKTRGDLQFDHSGMKQLAAEIMKISKSLPHDIEQIENAARDPDYFKERLKELMNKVGKKIWGQHGDRAHLAQVDAESDYK</sequence>
<organism evidence="1 2">
    <name type="scientific">Massariosphaeria phaeospora</name>
    <dbReference type="NCBI Taxonomy" id="100035"/>
    <lineage>
        <taxon>Eukaryota</taxon>
        <taxon>Fungi</taxon>
        <taxon>Dikarya</taxon>
        <taxon>Ascomycota</taxon>
        <taxon>Pezizomycotina</taxon>
        <taxon>Dothideomycetes</taxon>
        <taxon>Pleosporomycetidae</taxon>
        <taxon>Pleosporales</taxon>
        <taxon>Pleosporales incertae sedis</taxon>
        <taxon>Massariosphaeria</taxon>
    </lineage>
</organism>